<dbReference type="Proteomes" id="UP000243579">
    <property type="component" value="Unassembled WGS sequence"/>
</dbReference>
<dbReference type="GO" id="GO:0005886">
    <property type="term" value="C:plasma membrane"/>
    <property type="evidence" value="ECO:0007669"/>
    <property type="project" value="UniProtKB-SubCell"/>
</dbReference>
<evidence type="ECO:0000313" key="8">
    <source>
        <dbReference type="Proteomes" id="UP000243579"/>
    </source>
</evidence>
<evidence type="ECO:0000313" key="7">
    <source>
        <dbReference type="EMBL" id="OQR99937.1"/>
    </source>
</evidence>
<evidence type="ECO:0000256" key="2">
    <source>
        <dbReference type="ARBA" id="ARBA00007168"/>
    </source>
</evidence>
<comment type="similarity">
    <text evidence="2 6">Belongs to the CTL (choline transporter-like) family.</text>
</comment>
<dbReference type="OrthoDB" id="44736at2759"/>
<feature type="transmembrane region" description="Helical" evidence="6">
    <location>
        <begin position="92"/>
        <end position="112"/>
    </location>
</feature>
<dbReference type="GO" id="GO:0022857">
    <property type="term" value="F:transmembrane transporter activity"/>
    <property type="evidence" value="ECO:0007669"/>
    <property type="project" value="UniProtKB-UniRule"/>
</dbReference>
<dbReference type="PANTHER" id="PTHR12385:SF4">
    <property type="entry name" value="PROTEIN PNS1"/>
    <property type="match status" value="1"/>
</dbReference>
<dbReference type="AlphaFoldDB" id="A0A1V9ZPL9"/>
<name>A0A1V9ZPL9_ACHHY</name>
<keyword evidence="5 6" id="KW-0472">Membrane</keyword>
<feature type="transmembrane region" description="Helical" evidence="6">
    <location>
        <begin position="271"/>
        <end position="293"/>
    </location>
</feature>
<evidence type="ECO:0000256" key="3">
    <source>
        <dbReference type="ARBA" id="ARBA00022692"/>
    </source>
</evidence>
<keyword evidence="8" id="KW-1185">Reference proteome</keyword>
<evidence type="ECO:0000256" key="5">
    <source>
        <dbReference type="ARBA" id="ARBA00023136"/>
    </source>
</evidence>
<evidence type="ECO:0000256" key="6">
    <source>
        <dbReference type="RuleBase" id="RU368066"/>
    </source>
</evidence>
<feature type="transmembrane region" description="Helical" evidence="6">
    <location>
        <begin position="67"/>
        <end position="85"/>
    </location>
</feature>
<dbReference type="Pfam" id="PF04515">
    <property type="entry name" value="Choline_transpo"/>
    <property type="match status" value="1"/>
</dbReference>
<protein>
    <recommendedName>
        <fullName evidence="6">Choline transporter-like protein</fullName>
    </recommendedName>
</protein>
<feature type="transmembrane region" description="Helical" evidence="6">
    <location>
        <begin position="124"/>
        <end position="144"/>
    </location>
</feature>
<keyword evidence="4 6" id="KW-1133">Transmembrane helix</keyword>
<sequence>MAQQRDSYHAQTEPSRRECNDVFFLVVFLGVFIMTLFFAGSYGPALVTATQLQDATGSTGFKMVMQYVTYCGLLAIAVSLAWIVIMMFLGEFLIWATLAILIAASAAAAVFFTKELHDRNIQYYWWPAVVFGTLSLLLLLYAVCIRNRVKFAAKHLKVAGCALFRLPMTMGAGVIMAGVQFAWGITWVAGAFGVAHHRNYIIVNETCKNQATIDQCTINIQWGALLGTMVGMLLVFYWGASVIKNIVAVTVSGTVASWKTNAAAPCLTLSAWLRAVTLNLGSICFGSLIVAILETIEALLNMVSSAAAQSGNCVAACLVGCISCIIGCIRSWVETFNRFAYAYIGIHGYSFVTAGHHVSELFAAKGWTAIVNDDLTGKVFFLGNIAVGLLTAWFGMSLVNRPGHEVEFPGLKDPQYIVGFGAFLVGFIVNNVLMSLMASAVTTIFVLWAEDPMGWQLTQPEHYAELHAAWLEIYPDEYNNGYGKGPAPGAV</sequence>
<gene>
    <name evidence="7" type="ORF">ACHHYP_03888</name>
</gene>
<evidence type="ECO:0000256" key="1">
    <source>
        <dbReference type="ARBA" id="ARBA00004141"/>
    </source>
</evidence>
<comment type="function">
    <text evidence="6">Choline transporter.</text>
</comment>
<reference evidence="7 8" key="1">
    <citation type="journal article" date="2014" name="Genome Biol. Evol.">
        <title>The secreted proteins of Achlya hypogyna and Thraustotheca clavata identify the ancestral oomycete secretome and reveal gene acquisitions by horizontal gene transfer.</title>
        <authorList>
            <person name="Misner I."/>
            <person name="Blouin N."/>
            <person name="Leonard G."/>
            <person name="Richards T.A."/>
            <person name="Lane C.E."/>
        </authorList>
    </citation>
    <scope>NUCLEOTIDE SEQUENCE [LARGE SCALE GENOMIC DNA]</scope>
    <source>
        <strain evidence="7 8">ATCC 48635</strain>
    </source>
</reference>
<comment type="caution">
    <text evidence="7">The sequence shown here is derived from an EMBL/GenBank/DDBJ whole genome shotgun (WGS) entry which is preliminary data.</text>
</comment>
<dbReference type="EMBL" id="JNBR01000034">
    <property type="protein sequence ID" value="OQR99937.1"/>
    <property type="molecule type" value="Genomic_DNA"/>
</dbReference>
<feature type="transmembrane region" description="Helical" evidence="6">
    <location>
        <begin position="416"/>
        <end position="449"/>
    </location>
</feature>
<proteinExistence type="inferred from homology"/>
<keyword evidence="3 6" id="KW-0812">Transmembrane</keyword>
<feature type="transmembrane region" description="Helical" evidence="6">
    <location>
        <begin position="379"/>
        <end position="396"/>
    </location>
</feature>
<feature type="transmembrane region" description="Helical" evidence="6">
    <location>
        <begin position="21"/>
        <end position="47"/>
    </location>
</feature>
<dbReference type="InterPro" id="IPR007603">
    <property type="entry name" value="Choline_transptr-like"/>
</dbReference>
<comment type="subcellular location">
    <subcellularLocation>
        <location evidence="6">Cell membrane</location>
        <topology evidence="6">Multi-pass membrane protein</topology>
    </subcellularLocation>
    <subcellularLocation>
        <location evidence="1">Membrane</location>
        <topology evidence="1">Multi-pass membrane protein</topology>
    </subcellularLocation>
</comment>
<dbReference type="PANTHER" id="PTHR12385">
    <property type="entry name" value="CHOLINE TRANSPORTER-LIKE (SLC FAMILY 44)"/>
    <property type="match status" value="1"/>
</dbReference>
<feature type="transmembrane region" description="Helical" evidence="6">
    <location>
        <begin position="313"/>
        <end position="333"/>
    </location>
</feature>
<evidence type="ECO:0000256" key="4">
    <source>
        <dbReference type="ARBA" id="ARBA00022989"/>
    </source>
</evidence>
<organism evidence="7 8">
    <name type="scientific">Achlya hypogyna</name>
    <name type="common">Oomycete</name>
    <name type="synonym">Protoachlya hypogyna</name>
    <dbReference type="NCBI Taxonomy" id="1202772"/>
    <lineage>
        <taxon>Eukaryota</taxon>
        <taxon>Sar</taxon>
        <taxon>Stramenopiles</taxon>
        <taxon>Oomycota</taxon>
        <taxon>Saprolegniomycetes</taxon>
        <taxon>Saprolegniales</taxon>
        <taxon>Achlyaceae</taxon>
        <taxon>Achlya</taxon>
    </lineage>
</organism>
<accession>A0A1V9ZPL9</accession>
<feature type="transmembrane region" description="Helical" evidence="6">
    <location>
        <begin position="222"/>
        <end position="240"/>
    </location>
</feature>